<sequence length="151" mass="16463">MSDDYAAMSSAAIVAILVVGFVEMHTAVQDLRALIDSAHRAGLMNFELSSTAARLMNDQFRPLRRANTLWMVLCAAMTLALILTFLWAAIDGHGPARWLAAYIFLTTAASLLFVLGGALRKVSDGYSNIRYQIRGEAPEVVTEHESAMGTE</sequence>
<feature type="transmembrane region" description="Helical" evidence="1">
    <location>
        <begin position="6"/>
        <end position="22"/>
    </location>
</feature>
<feature type="transmembrane region" description="Helical" evidence="1">
    <location>
        <begin position="96"/>
        <end position="119"/>
    </location>
</feature>
<keyword evidence="1" id="KW-0812">Transmembrane</keyword>
<evidence type="ECO:0000313" key="3">
    <source>
        <dbReference type="Proteomes" id="UP000476310"/>
    </source>
</evidence>
<organism evidence="2 3">
    <name type="scientific">Streptomyces rhizosphaericus</name>
    <dbReference type="NCBI Taxonomy" id="114699"/>
    <lineage>
        <taxon>Bacteria</taxon>
        <taxon>Bacillati</taxon>
        <taxon>Actinomycetota</taxon>
        <taxon>Actinomycetes</taxon>
        <taxon>Kitasatosporales</taxon>
        <taxon>Streptomycetaceae</taxon>
        <taxon>Streptomyces</taxon>
        <taxon>Streptomyces violaceusniger group</taxon>
    </lineage>
</organism>
<evidence type="ECO:0000256" key="1">
    <source>
        <dbReference type="SAM" id="Phobius"/>
    </source>
</evidence>
<feature type="transmembrane region" description="Helical" evidence="1">
    <location>
        <begin position="69"/>
        <end position="90"/>
    </location>
</feature>
<protein>
    <recommendedName>
        <fullName evidence="4">DUF2721 domain-containing protein</fullName>
    </recommendedName>
</protein>
<dbReference type="RefSeq" id="WP_164432998.1">
    <property type="nucleotide sequence ID" value="NZ_JAAIKT010000051.1"/>
</dbReference>
<proteinExistence type="predicted"/>
<comment type="caution">
    <text evidence="2">The sequence shown here is derived from an EMBL/GenBank/DDBJ whole genome shotgun (WGS) entry which is preliminary data.</text>
</comment>
<name>A0A6G4ANE7_9ACTN</name>
<keyword evidence="1" id="KW-1133">Transmembrane helix</keyword>
<keyword evidence="1" id="KW-0472">Membrane</keyword>
<evidence type="ECO:0008006" key="4">
    <source>
        <dbReference type="Google" id="ProtNLM"/>
    </source>
</evidence>
<accession>A0A6G4ANE7</accession>
<gene>
    <name evidence="2" type="ORF">G4H13_32640</name>
</gene>
<dbReference type="Proteomes" id="UP000476310">
    <property type="component" value="Unassembled WGS sequence"/>
</dbReference>
<dbReference type="AlphaFoldDB" id="A0A6G4ANE7"/>
<reference evidence="2" key="1">
    <citation type="submission" date="2020-02" db="EMBL/GenBank/DDBJ databases">
        <title>A new Streptomyces sp. for controlling soil-borne diseases.</title>
        <authorList>
            <person name="Li X."/>
            <person name="Tian Y."/>
            <person name="Gao K."/>
        </authorList>
    </citation>
    <scope>NUCLEOTIDE SEQUENCE [LARGE SCALE GENOMIC DNA]</scope>
    <source>
        <strain evidence="2">0250</strain>
    </source>
</reference>
<evidence type="ECO:0000313" key="2">
    <source>
        <dbReference type="EMBL" id="NEW74986.1"/>
    </source>
</evidence>
<dbReference type="EMBL" id="JAAIKT010000051">
    <property type="protein sequence ID" value="NEW74986.1"/>
    <property type="molecule type" value="Genomic_DNA"/>
</dbReference>
<keyword evidence="3" id="KW-1185">Reference proteome</keyword>